<keyword evidence="1" id="KW-0812">Transmembrane</keyword>
<proteinExistence type="predicted"/>
<evidence type="ECO:0000256" key="1">
    <source>
        <dbReference type="SAM" id="Phobius"/>
    </source>
</evidence>
<reference evidence="2" key="2">
    <citation type="submission" date="2020-07" db="EMBL/GenBank/DDBJ databases">
        <authorList>
            <person name="Vera ALvarez R."/>
            <person name="Arias-Moreno D.M."/>
            <person name="Jimenez-Jacinto V."/>
            <person name="Jimenez-Bremont J.F."/>
            <person name="Swaminathan K."/>
            <person name="Moose S.P."/>
            <person name="Guerrero-Gonzalez M.L."/>
            <person name="Marino-Ramirez L."/>
            <person name="Landsman D."/>
            <person name="Rodriguez-Kessler M."/>
            <person name="Delgado-Sanchez P."/>
        </authorList>
    </citation>
    <scope>NUCLEOTIDE SEQUENCE</scope>
    <source>
        <tissue evidence="2">Cladode</tissue>
    </source>
</reference>
<evidence type="ECO:0000313" key="2">
    <source>
        <dbReference type="EMBL" id="MBA4656054.1"/>
    </source>
</evidence>
<keyword evidence="1" id="KW-0472">Membrane</keyword>
<keyword evidence="1" id="KW-1133">Transmembrane helix</keyword>
<dbReference type="EMBL" id="GISG01190491">
    <property type="protein sequence ID" value="MBA4656054.1"/>
    <property type="molecule type" value="Transcribed_RNA"/>
</dbReference>
<organism evidence="2">
    <name type="scientific">Opuntia streptacantha</name>
    <name type="common">Prickly pear cactus</name>
    <name type="synonym">Opuntia cardona</name>
    <dbReference type="NCBI Taxonomy" id="393608"/>
    <lineage>
        <taxon>Eukaryota</taxon>
        <taxon>Viridiplantae</taxon>
        <taxon>Streptophyta</taxon>
        <taxon>Embryophyta</taxon>
        <taxon>Tracheophyta</taxon>
        <taxon>Spermatophyta</taxon>
        <taxon>Magnoliopsida</taxon>
        <taxon>eudicotyledons</taxon>
        <taxon>Gunneridae</taxon>
        <taxon>Pentapetalae</taxon>
        <taxon>Caryophyllales</taxon>
        <taxon>Cactineae</taxon>
        <taxon>Cactaceae</taxon>
        <taxon>Opuntioideae</taxon>
        <taxon>Opuntia</taxon>
    </lineage>
</organism>
<dbReference type="AlphaFoldDB" id="A0A7C9A0K1"/>
<name>A0A7C9A0K1_OPUST</name>
<feature type="transmembrane region" description="Helical" evidence="1">
    <location>
        <begin position="85"/>
        <end position="106"/>
    </location>
</feature>
<accession>A0A7C9A0K1</accession>
<sequence>MELGKKEKRVLIPYSLSLLNKIKVCFKGYKETLGDCMRAHATTCPFSSGEAGHVHERVEAEVVTSLFLGESDFISLRNGLRLPRFSSPFIIVFLIIRLPLIFSFSFL</sequence>
<protein>
    <submittedName>
        <fullName evidence="2">Uncharacterized protein</fullName>
    </submittedName>
</protein>
<reference evidence="2" key="1">
    <citation type="journal article" date="2013" name="J. Plant Res.">
        <title>Effect of fungi and light on seed germination of three Opuntia species from semiarid lands of central Mexico.</title>
        <authorList>
            <person name="Delgado-Sanchez P."/>
            <person name="Jimenez-Bremont J.F."/>
            <person name="Guerrero-Gonzalez Mde L."/>
            <person name="Flores J."/>
        </authorList>
    </citation>
    <scope>NUCLEOTIDE SEQUENCE</scope>
    <source>
        <tissue evidence="2">Cladode</tissue>
    </source>
</reference>